<keyword evidence="8" id="KW-1185">Reference proteome</keyword>
<feature type="transmembrane region" description="Helical" evidence="6">
    <location>
        <begin position="271"/>
        <end position="291"/>
    </location>
</feature>
<dbReference type="Gene3D" id="1.20.1250.20">
    <property type="entry name" value="MFS general substrate transporter like domains"/>
    <property type="match status" value="2"/>
</dbReference>
<dbReference type="Pfam" id="PF07690">
    <property type="entry name" value="MFS_1"/>
    <property type="match status" value="1"/>
</dbReference>
<dbReference type="InterPro" id="IPR005828">
    <property type="entry name" value="MFS_sugar_transport-like"/>
</dbReference>
<feature type="transmembrane region" description="Helical" evidence="6">
    <location>
        <begin position="303"/>
        <end position="325"/>
    </location>
</feature>
<dbReference type="InterPro" id="IPR011701">
    <property type="entry name" value="MFS"/>
</dbReference>
<dbReference type="GO" id="GO:0016020">
    <property type="term" value="C:membrane"/>
    <property type="evidence" value="ECO:0007669"/>
    <property type="project" value="UniProtKB-SubCell"/>
</dbReference>
<dbReference type="AlphaFoldDB" id="A0A6A4X2I0"/>
<dbReference type="SUPFAM" id="SSF103473">
    <property type="entry name" value="MFS general substrate transporter"/>
    <property type="match status" value="1"/>
</dbReference>
<evidence type="ECO:0000256" key="4">
    <source>
        <dbReference type="ARBA" id="ARBA00023136"/>
    </source>
</evidence>
<dbReference type="InterPro" id="IPR036259">
    <property type="entry name" value="MFS_trans_sf"/>
</dbReference>
<feature type="transmembrane region" description="Helical" evidence="6">
    <location>
        <begin position="236"/>
        <end position="259"/>
    </location>
</feature>
<evidence type="ECO:0000256" key="1">
    <source>
        <dbReference type="ARBA" id="ARBA00004141"/>
    </source>
</evidence>
<protein>
    <submittedName>
        <fullName evidence="7">Organic cation transporter-like protein</fullName>
    </submittedName>
</protein>
<evidence type="ECO:0000256" key="3">
    <source>
        <dbReference type="ARBA" id="ARBA00022989"/>
    </source>
</evidence>
<dbReference type="Proteomes" id="UP000440578">
    <property type="component" value="Unassembled WGS sequence"/>
</dbReference>
<evidence type="ECO:0000313" key="7">
    <source>
        <dbReference type="EMBL" id="KAF0313896.1"/>
    </source>
</evidence>
<keyword evidence="3 6" id="KW-1133">Transmembrane helix</keyword>
<evidence type="ECO:0000256" key="5">
    <source>
        <dbReference type="SAM" id="MobiDB-lite"/>
    </source>
</evidence>
<feature type="transmembrane region" description="Helical" evidence="6">
    <location>
        <begin position="358"/>
        <end position="381"/>
    </location>
</feature>
<name>A0A6A4X2I0_AMPAM</name>
<feature type="transmembrane region" description="Helical" evidence="6">
    <location>
        <begin position="331"/>
        <end position="351"/>
    </location>
</feature>
<comment type="caution">
    <text evidence="7">The sequence shown here is derived from an EMBL/GenBank/DDBJ whole genome shotgun (WGS) entry which is preliminary data.</text>
</comment>
<keyword evidence="2 6" id="KW-0812">Transmembrane</keyword>
<sequence length="508" mass="55505">MLVCCWRLVEKRESTMDVEEVLERINGWGRYQKVVYLLACLTPIFAATITVGYSWTGYISDHRCLVEECEDPSNATYDAPFLRWSTPADADHTWSRCQRYRPTSVRGCTNTSFFTNQSESCSRWVYDKSVMESTVVSEFDLVCDSAKLQPLVSSLFFVGTALGSVISGFVADRYGRMIALMCSIVGTGLFGGLGALASSYGTFTAMRFLSSICQYGLFGVAFVWCTEFTSIEVRAFCGIIINIFFAIGEALSGVFPIFVKDWTSLQLIYSVPVLIFVSYWLFVVTLVYYGIGMVSTEFGGDVYVNFILTMLIEIPSYLFCAFTINPLGRKLVIGGAFALTGLGTILCAVVPDDADLEWLITTLALLGKFGAASAFSTMYLYTAELYPDALRAKGVGFASTSGRLGAIIAPFIADLGQGDTTLPLCIFGVTGLVSAGLTMLLPETSGQDLPVTIAEAIEFGKGQSLLPIPCLVARRQRKREHIRGFDGPQIQLPDTEGDANDQGHSKTV</sequence>
<feature type="transmembrane region" description="Helical" evidence="6">
    <location>
        <begin position="178"/>
        <end position="200"/>
    </location>
</feature>
<evidence type="ECO:0000256" key="6">
    <source>
        <dbReference type="SAM" id="Phobius"/>
    </source>
</evidence>
<feature type="transmembrane region" description="Helical" evidence="6">
    <location>
        <begin position="206"/>
        <end position="224"/>
    </location>
</feature>
<dbReference type="EMBL" id="VIIS01000065">
    <property type="protein sequence ID" value="KAF0313896.1"/>
    <property type="molecule type" value="Genomic_DNA"/>
</dbReference>
<feature type="transmembrane region" description="Helical" evidence="6">
    <location>
        <begin position="151"/>
        <end position="171"/>
    </location>
</feature>
<feature type="transmembrane region" description="Helical" evidence="6">
    <location>
        <begin position="421"/>
        <end position="441"/>
    </location>
</feature>
<reference evidence="7 8" key="1">
    <citation type="submission" date="2019-07" db="EMBL/GenBank/DDBJ databases">
        <title>Draft genome assembly of a fouling barnacle, Amphibalanus amphitrite (Darwin, 1854): The first reference genome for Thecostraca.</title>
        <authorList>
            <person name="Kim W."/>
        </authorList>
    </citation>
    <scope>NUCLEOTIDE SEQUENCE [LARGE SCALE GENOMIC DNA]</scope>
    <source>
        <strain evidence="7">SNU_AA5</strain>
        <tissue evidence="7">Soma without cirri and trophi</tissue>
    </source>
</reference>
<organism evidence="7 8">
    <name type="scientific">Amphibalanus amphitrite</name>
    <name type="common">Striped barnacle</name>
    <name type="synonym">Balanus amphitrite</name>
    <dbReference type="NCBI Taxonomy" id="1232801"/>
    <lineage>
        <taxon>Eukaryota</taxon>
        <taxon>Metazoa</taxon>
        <taxon>Ecdysozoa</taxon>
        <taxon>Arthropoda</taxon>
        <taxon>Crustacea</taxon>
        <taxon>Multicrustacea</taxon>
        <taxon>Cirripedia</taxon>
        <taxon>Thoracica</taxon>
        <taxon>Thoracicalcarea</taxon>
        <taxon>Balanomorpha</taxon>
        <taxon>Balanoidea</taxon>
        <taxon>Balanidae</taxon>
        <taxon>Amphibalaninae</taxon>
        <taxon>Amphibalanus</taxon>
    </lineage>
</organism>
<feature type="transmembrane region" description="Helical" evidence="6">
    <location>
        <begin position="34"/>
        <end position="55"/>
    </location>
</feature>
<proteinExistence type="predicted"/>
<dbReference type="GO" id="GO:0022857">
    <property type="term" value="F:transmembrane transporter activity"/>
    <property type="evidence" value="ECO:0007669"/>
    <property type="project" value="InterPro"/>
</dbReference>
<evidence type="ECO:0000313" key="8">
    <source>
        <dbReference type="Proteomes" id="UP000440578"/>
    </source>
</evidence>
<dbReference type="Pfam" id="PF00083">
    <property type="entry name" value="Sugar_tr"/>
    <property type="match status" value="1"/>
</dbReference>
<comment type="subcellular location">
    <subcellularLocation>
        <location evidence="1">Membrane</location>
        <topology evidence="1">Multi-pass membrane protein</topology>
    </subcellularLocation>
</comment>
<dbReference type="OrthoDB" id="6894481at2759"/>
<accession>A0A6A4X2I0</accession>
<dbReference type="PANTHER" id="PTHR24064">
    <property type="entry name" value="SOLUTE CARRIER FAMILY 22 MEMBER"/>
    <property type="match status" value="1"/>
</dbReference>
<evidence type="ECO:0000256" key="2">
    <source>
        <dbReference type="ARBA" id="ARBA00022692"/>
    </source>
</evidence>
<keyword evidence="4 6" id="KW-0472">Membrane</keyword>
<feature type="region of interest" description="Disordered" evidence="5">
    <location>
        <begin position="483"/>
        <end position="508"/>
    </location>
</feature>
<gene>
    <name evidence="7" type="primary">Orct2_1</name>
    <name evidence="7" type="ORF">FJT64_015571</name>
</gene>
<dbReference type="CDD" id="cd17317">
    <property type="entry name" value="MFS_SLC22"/>
    <property type="match status" value="1"/>
</dbReference>